<evidence type="ECO:0000256" key="1">
    <source>
        <dbReference type="ARBA" id="ARBA00023015"/>
    </source>
</evidence>
<evidence type="ECO:0000256" key="3">
    <source>
        <dbReference type="ARBA" id="ARBA00023163"/>
    </source>
</evidence>
<name>A0A420FQB8_9SPHI</name>
<evidence type="ECO:0000313" key="6">
    <source>
        <dbReference type="EMBL" id="RKF35051.1"/>
    </source>
</evidence>
<keyword evidence="7" id="KW-1185">Reference proteome</keyword>
<dbReference type="Proteomes" id="UP000286402">
    <property type="component" value="Unassembled WGS sequence"/>
</dbReference>
<dbReference type="InterPro" id="IPR036271">
    <property type="entry name" value="Tet_transcr_reg_TetR-rel_C_sf"/>
</dbReference>
<dbReference type="GO" id="GO:0003677">
    <property type="term" value="F:DNA binding"/>
    <property type="evidence" value="ECO:0007669"/>
    <property type="project" value="UniProtKB-UniRule"/>
</dbReference>
<dbReference type="InterPro" id="IPR011075">
    <property type="entry name" value="TetR_C"/>
</dbReference>
<dbReference type="PRINTS" id="PR00455">
    <property type="entry name" value="HTHTETR"/>
</dbReference>
<dbReference type="InterPro" id="IPR009057">
    <property type="entry name" value="Homeodomain-like_sf"/>
</dbReference>
<keyword evidence="1" id="KW-0805">Transcription regulation</keyword>
<dbReference type="PANTHER" id="PTHR47506:SF3">
    <property type="entry name" value="HTH-TYPE TRANSCRIPTIONAL REGULATOR LMRA"/>
    <property type="match status" value="1"/>
</dbReference>
<protein>
    <recommendedName>
        <fullName evidence="5">HTH tetR-type domain-containing protein</fullName>
    </recommendedName>
</protein>
<evidence type="ECO:0000259" key="5">
    <source>
        <dbReference type="PROSITE" id="PS50977"/>
    </source>
</evidence>
<sequence length="197" mass="22126">MSKAEQTRQYIIEKTAPIFNKKGYFATSLSDITTATGLTKGSIYGNFKDKDDLATHVYTYQSRKISEAVNQQIIQQKTSLKKLLSFLDFYKDNFKNIAASGGCPMMNAAVEADDSLSFLTPKVRRSFDLWRQRLILILEEGIASGEFKQHISAENYAITFMAMVEGGILLSKISGRGKDLAIVLDKMKEMVDREIKA</sequence>
<dbReference type="InterPro" id="IPR001647">
    <property type="entry name" value="HTH_TetR"/>
</dbReference>
<proteinExistence type="predicted"/>
<dbReference type="Pfam" id="PF16925">
    <property type="entry name" value="TetR_C_13"/>
    <property type="match status" value="1"/>
</dbReference>
<dbReference type="SUPFAM" id="SSF46689">
    <property type="entry name" value="Homeodomain-like"/>
    <property type="match status" value="1"/>
</dbReference>
<feature type="domain" description="HTH tetR-type" evidence="5">
    <location>
        <begin position="5"/>
        <end position="65"/>
    </location>
</feature>
<evidence type="ECO:0000256" key="4">
    <source>
        <dbReference type="PROSITE-ProRule" id="PRU00335"/>
    </source>
</evidence>
<gene>
    <name evidence="6" type="ORF">BCY89_08870</name>
</gene>
<evidence type="ECO:0000313" key="7">
    <source>
        <dbReference type="Proteomes" id="UP000286402"/>
    </source>
</evidence>
<comment type="caution">
    <text evidence="6">The sequence shown here is derived from an EMBL/GenBank/DDBJ whole genome shotgun (WGS) entry which is preliminary data.</text>
</comment>
<dbReference type="SUPFAM" id="SSF48498">
    <property type="entry name" value="Tetracyclin repressor-like, C-terminal domain"/>
    <property type="match status" value="1"/>
</dbReference>
<keyword evidence="3" id="KW-0804">Transcription</keyword>
<dbReference type="Pfam" id="PF00440">
    <property type="entry name" value="TetR_N"/>
    <property type="match status" value="1"/>
</dbReference>
<dbReference type="AlphaFoldDB" id="A0A420FQB8"/>
<keyword evidence="2 4" id="KW-0238">DNA-binding</keyword>
<dbReference type="EMBL" id="MCAQ01000023">
    <property type="protein sequence ID" value="RKF35051.1"/>
    <property type="molecule type" value="Genomic_DNA"/>
</dbReference>
<accession>A0A420FQB8</accession>
<reference evidence="6 7" key="1">
    <citation type="submission" date="2016-07" db="EMBL/GenBank/DDBJ databases">
        <title>Genome analysis of Sphingobacterium siyangense T12B17.</title>
        <authorList>
            <person name="Xu D."/>
            <person name="Su Y."/>
            <person name="Zheng S."/>
        </authorList>
    </citation>
    <scope>NUCLEOTIDE SEQUENCE [LARGE SCALE GENOMIC DNA]</scope>
    <source>
        <strain evidence="6 7">T12B17</strain>
    </source>
</reference>
<dbReference type="RefSeq" id="WP_120334794.1">
    <property type="nucleotide sequence ID" value="NZ_MCAQ01000023.1"/>
</dbReference>
<feature type="DNA-binding region" description="H-T-H motif" evidence="4">
    <location>
        <begin position="28"/>
        <end position="47"/>
    </location>
</feature>
<dbReference type="Gene3D" id="1.10.357.10">
    <property type="entry name" value="Tetracycline Repressor, domain 2"/>
    <property type="match status" value="1"/>
</dbReference>
<dbReference type="PANTHER" id="PTHR47506">
    <property type="entry name" value="TRANSCRIPTIONAL REGULATORY PROTEIN"/>
    <property type="match status" value="1"/>
</dbReference>
<organism evidence="6 7">
    <name type="scientific">Sphingobacterium siyangense</name>
    <dbReference type="NCBI Taxonomy" id="459529"/>
    <lineage>
        <taxon>Bacteria</taxon>
        <taxon>Pseudomonadati</taxon>
        <taxon>Bacteroidota</taxon>
        <taxon>Sphingobacteriia</taxon>
        <taxon>Sphingobacteriales</taxon>
        <taxon>Sphingobacteriaceae</taxon>
        <taxon>Sphingobacterium</taxon>
    </lineage>
</organism>
<dbReference type="PROSITE" id="PS50977">
    <property type="entry name" value="HTH_TETR_2"/>
    <property type="match status" value="1"/>
</dbReference>
<evidence type="ECO:0000256" key="2">
    <source>
        <dbReference type="ARBA" id="ARBA00023125"/>
    </source>
</evidence>